<dbReference type="EMBL" id="CP043732">
    <property type="protein sequence ID" value="QMU97837.1"/>
    <property type="molecule type" value="Genomic_DNA"/>
</dbReference>
<dbReference type="RefSeq" id="WP_182252844.1">
    <property type="nucleotide sequence ID" value="NZ_CP043732.1"/>
</dbReference>
<reference evidence="3 4" key="1">
    <citation type="journal article" date="2020" name="Front. Microbiol.">
        <title>Design of Bacterial Strain-Specific qPCR Assays Using NGS Data and Publicly Available Resources and Its Application to Track Biocontrol Strains.</title>
        <authorList>
            <person name="Hernandez I."/>
            <person name="Sant C."/>
            <person name="Martinez R."/>
            <person name="Fernandez C."/>
        </authorList>
    </citation>
    <scope>NUCLEOTIDE SEQUENCE [LARGE SCALE GENOMIC DNA]</scope>
    <source>
        <strain evidence="3 4">B24</strain>
    </source>
</reference>
<evidence type="ECO:0008006" key="5">
    <source>
        <dbReference type="Google" id="ProtNLM"/>
    </source>
</evidence>
<gene>
    <name evidence="3" type="ORF">FVO59_11945</name>
</gene>
<evidence type="ECO:0000256" key="1">
    <source>
        <dbReference type="SAM" id="Coils"/>
    </source>
</evidence>
<feature type="compositionally biased region" description="Gly residues" evidence="2">
    <location>
        <begin position="33"/>
        <end position="45"/>
    </location>
</feature>
<feature type="region of interest" description="Disordered" evidence="2">
    <location>
        <begin position="149"/>
        <end position="174"/>
    </location>
</feature>
<name>A0A7D7WF19_9MICO</name>
<proteinExistence type="predicted"/>
<dbReference type="Proteomes" id="UP000515708">
    <property type="component" value="Chromosome"/>
</dbReference>
<evidence type="ECO:0000256" key="2">
    <source>
        <dbReference type="SAM" id="MobiDB-lite"/>
    </source>
</evidence>
<evidence type="ECO:0000313" key="3">
    <source>
        <dbReference type="EMBL" id="QMU97837.1"/>
    </source>
</evidence>
<feature type="coiled-coil region" evidence="1">
    <location>
        <begin position="82"/>
        <end position="109"/>
    </location>
</feature>
<sequence length="189" mass="20478">MSKQDAPKRVLGAGFAPSWHRPHFRYFAPVEGEGAGGEGNGAGDGKPGEGKLFTPEQQAEVNRIVQERVQRVETKYADYNDLKKAADGAKTVEQKLADLESKHAEAEARALRSDIATKHGISAEDRDLFLTGSDEAALEAQAKRLAERLADQKKNGNRAPKEGGTTTTDDGKKDIRSFAKNLFAAAQNE</sequence>
<protein>
    <recommendedName>
        <fullName evidence="5">DUF4355 domain-containing protein</fullName>
    </recommendedName>
</protein>
<accession>A0A7D7WF19</accession>
<feature type="region of interest" description="Disordered" evidence="2">
    <location>
        <begin position="29"/>
        <end position="52"/>
    </location>
</feature>
<evidence type="ECO:0000313" key="4">
    <source>
        <dbReference type="Proteomes" id="UP000515708"/>
    </source>
</evidence>
<keyword evidence="1" id="KW-0175">Coiled coil</keyword>
<dbReference type="AlphaFoldDB" id="A0A7D7WF19"/>
<organism evidence="3 4">
    <name type="scientific">Microbacterium esteraromaticum</name>
    <dbReference type="NCBI Taxonomy" id="57043"/>
    <lineage>
        <taxon>Bacteria</taxon>
        <taxon>Bacillati</taxon>
        <taxon>Actinomycetota</taxon>
        <taxon>Actinomycetes</taxon>
        <taxon>Micrococcales</taxon>
        <taxon>Microbacteriaceae</taxon>
        <taxon>Microbacterium</taxon>
    </lineage>
</organism>